<name>A0A8T3V1J2_9ARCH</name>
<dbReference type="EMBL" id="JADFAQ010000019">
    <property type="protein sequence ID" value="MBE5728045.1"/>
    <property type="molecule type" value="Genomic_DNA"/>
</dbReference>
<feature type="domain" description="Large ribosomal subunit protein uL6 alpha-beta" evidence="6">
    <location>
        <begin position="11"/>
        <end position="80"/>
    </location>
</feature>
<dbReference type="GO" id="GO:0003735">
    <property type="term" value="F:structural constituent of ribosome"/>
    <property type="evidence" value="ECO:0007669"/>
    <property type="project" value="InterPro"/>
</dbReference>
<feature type="domain" description="Large ribosomal subunit protein uL6 alpha-beta" evidence="6">
    <location>
        <begin position="92"/>
        <end position="166"/>
    </location>
</feature>
<reference evidence="9 10" key="1">
    <citation type="submission" date="2020-09" db="EMBL/GenBank/DDBJ databases">
        <title>Genomic characterization of a novel Parvarchaeota family in acid mine drainage sediments.</title>
        <authorList>
            <person name="Luo Z.-H."/>
        </authorList>
    </citation>
    <scope>NUCLEOTIDE SEQUENCE [LARGE SCALE GENOMIC DNA]</scope>
    <source>
        <strain evidence="8">MAS1_bins.189</strain>
        <strain evidence="7">TL1-5_bins.178</strain>
    </source>
</reference>
<dbReference type="Proteomes" id="UP000763484">
    <property type="component" value="Unassembled WGS sequence"/>
</dbReference>
<keyword evidence="3 8" id="KW-0689">Ribosomal protein</keyword>
<gene>
    <name evidence="8" type="primary">rplF</name>
    <name evidence="7" type="ORF">IHE50_01355</name>
    <name evidence="8" type="ORF">IHE51_00290</name>
</gene>
<dbReference type="EMBL" id="JADFAR010000005">
    <property type="protein sequence ID" value="MBE5728288.1"/>
    <property type="molecule type" value="Genomic_DNA"/>
</dbReference>
<dbReference type="InterPro" id="IPR036789">
    <property type="entry name" value="Ribosomal_uL6-like_a/b-dom_sf"/>
</dbReference>
<comment type="caution">
    <text evidence="8">The sequence shown here is derived from an EMBL/GenBank/DDBJ whole genome shotgun (WGS) entry which is preliminary data.</text>
</comment>
<dbReference type="InterPro" id="IPR000702">
    <property type="entry name" value="Ribosomal_uL6-like"/>
</dbReference>
<proteinExistence type="predicted"/>
<evidence type="ECO:0000256" key="4">
    <source>
        <dbReference type="ARBA" id="ARBA00023274"/>
    </source>
</evidence>
<evidence type="ECO:0000256" key="5">
    <source>
        <dbReference type="ARBA" id="ARBA00035454"/>
    </source>
</evidence>
<evidence type="ECO:0000256" key="1">
    <source>
        <dbReference type="ARBA" id="ARBA00022730"/>
    </source>
</evidence>
<dbReference type="GO" id="GO:0019843">
    <property type="term" value="F:rRNA binding"/>
    <property type="evidence" value="ECO:0007669"/>
    <property type="project" value="UniProtKB-KW"/>
</dbReference>
<dbReference type="SUPFAM" id="SSF56053">
    <property type="entry name" value="Ribosomal protein L6"/>
    <property type="match status" value="2"/>
</dbReference>
<organism evidence="8 9">
    <name type="scientific">Candidatus Acidifodinimicrobium mancum</name>
    <dbReference type="NCBI Taxonomy" id="2898728"/>
    <lineage>
        <taxon>Archaea</taxon>
        <taxon>Candidatus Parvarchaeota</taxon>
        <taxon>Candidatus Acidifodinimicrobiaceae</taxon>
        <taxon>Candidatus Acidifodinimicrobium</taxon>
    </lineage>
</organism>
<evidence type="ECO:0000313" key="10">
    <source>
        <dbReference type="Proteomes" id="UP000763484"/>
    </source>
</evidence>
<dbReference type="GO" id="GO:0022625">
    <property type="term" value="C:cytosolic large ribosomal subunit"/>
    <property type="evidence" value="ECO:0007669"/>
    <property type="project" value="TreeGrafter"/>
</dbReference>
<evidence type="ECO:0000256" key="3">
    <source>
        <dbReference type="ARBA" id="ARBA00022980"/>
    </source>
</evidence>
<evidence type="ECO:0000313" key="9">
    <source>
        <dbReference type="Proteomes" id="UP000718571"/>
    </source>
</evidence>
<dbReference type="Pfam" id="PF00347">
    <property type="entry name" value="Ribosomal_L6"/>
    <property type="match status" value="2"/>
</dbReference>
<dbReference type="AlphaFoldDB" id="A0A8T3V1J2"/>
<dbReference type="PANTHER" id="PTHR11655:SF16">
    <property type="entry name" value="60S RIBOSOMAL PROTEIN L9"/>
    <property type="match status" value="1"/>
</dbReference>
<evidence type="ECO:0000313" key="7">
    <source>
        <dbReference type="EMBL" id="MBE5728045.1"/>
    </source>
</evidence>
<dbReference type="Proteomes" id="UP000718571">
    <property type="component" value="Unassembled WGS sequence"/>
</dbReference>
<dbReference type="PIRSF" id="PIRSF002162">
    <property type="entry name" value="Ribosomal_L6"/>
    <property type="match status" value="1"/>
</dbReference>
<dbReference type="InterPro" id="IPR020040">
    <property type="entry name" value="Ribosomal_uL6_a/b-dom"/>
</dbReference>
<sequence length="174" mass="19501">MSTKFSTQLDGADVKIENGEISVSGPKGELKVKVVYSFLSVRKEENTLYIECKKDTDYQKAIAGTLAAQVRNMVKGVKEGYTAELELVYIHFPASMKLVGDKLVVENFVGERKAREIFIPKDVKTKVQGTKIILEGIDKYKVGQVAGTIEKNVQIKNKDRRVFKDGIFIVKKPE</sequence>
<dbReference type="FunFam" id="3.90.930.12:FF:000008">
    <property type="entry name" value="50S ribosomal protein L6"/>
    <property type="match status" value="1"/>
</dbReference>
<evidence type="ECO:0000259" key="6">
    <source>
        <dbReference type="Pfam" id="PF00347"/>
    </source>
</evidence>
<dbReference type="GO" id="GO:0002181">
    <property type="term" value="P:cytoplasmic translation"/>
    <property type="evidence" value="ECO:0007669"/>
    <property type="project" value="TreeGrafter"/>
</dbReference>
<protein>
    <recommendedName>
        <fullName evidence="5">50S ribosomal protein L6</fullName>
    </recommendedName>
</protein>
<keyword evidence="2" id="KW-0694">RNA-binding</keyword>
<keyword evidence="4" id="KW-0687">Ribonucleoprotein</keyword>
<dbReference type="Gene3D" id="3.90.930.12">
    <property type="entry name" value="Ribosomal protein L6, alpha-beta domain"/>
    <property type="match status" value="2"/>
</dbReference>
<keyword evidence="1" id="KW-0699">rRNA-binding</keyword>
<dbReference type="PANTHER" id="PTHR11655">
    <property type="entry name" value="60S/50S RIBOSOMAL PROTEIN L6/L9"/>
    <property type="match status" value="1"/>
</dbReference>
<accession>A0A8T3V1J2</accession>
<evidence type="ECO:0000313" key="8">
    <source>
        <dbReference type="EMBL" id="MBE5728288.1"/>
    </source>
</evidence>
<evidence type="ECO:0000256" key="2">
    <source>
        <dbReference type="ARBA" id="ARBA00022884"/>
    </source>
</evidence>